<evidence type="ECO:0000313" key="2">
    <source>
        <dbReference type="Proteomes" id="UP000758603"/>
    </source>
</evidence>
<organism evidence="1 2">
    <name type="scientific">Truncatella angustata</name>
    <dbReference type="NCBI Taxonomy" id="152316"/>
    <lineage>
        <taxon>Eukaryota</taxon>
        <taxon>Fungi</taxon>
        <taxon>Dikarya</taxon>
        <taxon>Ascomycota</taxon>
        <taxon>Pezizomycotina</taxon>
        <taxon>Sordariomycetes</taxon>
        <taxon>Xylariomycetidae</taxon>
        <taxon>Amphisphaeriales</taxon>
        <taxon>Sporocadaceae</taxon>
        <taxon>Truncatella</taxon>
    </lineage>
</organism>
<dbReference type="GeneID" id="70136830"/>
<dbReference type="RefSeq" id="XP_045955687.1">
    <property type="nucleotide sequence ID" value="XM_046107939.1"/>
</dbReference>
<dbReference type="Proteomes" id="UP000758603">
    <property type="component" value="Unassembled WGS sequence"/>
</dbReference>
<dbReference type="AlphaFoldDB" id="A0A9P8UFZ7"/>
<reference evidence="1" key="1">
    <citation type="journal article" date="2021" name="Nat. Commun.">
        <title>Genetic determinants of endophytism in the Arabidopsis root mycobiome.</title>
        <authorList>
            <person name="Mesny F."/>
            <person name="Miyauchi S."/>
            <person name="Thiergart T."/>
            <person name="Pickel B."/>
            <person name="Atanasova L."/>
            <person name="Karlsson M."/>
            <person name="Huettel B."/>
            <person name="Barry K.W."/>
            <person name="Haridas S."/>
            <person name="Chen C."/>
            <person name="Bauer D."/>
            <person name="Andreopoulos W."/>
            <person name="Pangilinan J."/>
            <person name="LaButti K."/>
            <person name="Riley R."/>
            <person name="Lipzen A."/>
            <person name="Clum A."/>
            <person name="Drula E."/>
            <person name="Henrissat B."/>
            <person name="Kohler A."/>
            <person name="Grigoriev I.V."/>
            <person name="Martin F.M."/>
            <person name="Hacquard S."/>
        </authorList>
    </citation>
    <scope>NUCLEOTIDE SEQUENCE</scope>
    <source>
        <strain evidence="1">MPI-SDFR-AT-0073</strain>
    </source>
</reference>
<accession>A0A9P8UFZ7</accession>
<sequence length="79" mass="8362">MAPNRRITHQKGTIGSAYDAITSPENAAVVRSVAVFGAAVAFLASSWADLLLPPCVVFHQSNPKSPRSSTNMLQPINPS</sequence>
<dbReference type="EMBL" id="JAGPXC010000007">
    <property type="protein sequence ID" value="KAH6649180.1"/>
    <property type="molecule type" value="Genomic_DNA"/>
</dbReference>
<protein>
    <recommendedName>
        <fullName evidence="3">TOM core complex subunit Tom6</fullName>
    </recommendedName>
</protein>
<keyword evidence="2" id="KW-1185">Reference proteome</keyword>
<proteinExistence type="predicted"/>
<comment type="caution">
    <text evidence="1">The sequence shown here is derived from an EMBL/GenBank/DDBJ whole genome shotgun (WGS) entry which is preliminary data.</text>
</comment>
<evidence type="ECO:0008006" key="3">
    <source>
        <dbReference type="Google" id="ProtNLM"/>
    </source>
</evidence>
<name>A0A9P8UFZ7_9PEZI</name>
<evidence type="ECO:0000313" key="1">
    <source>
        <dbReference type="EMBL" id="KAH6649180.1"/>
    </source>
</evidence>
<gene>
    <name evidence="1" type="ORF">BKA67DRAFT_662095</name>
</gene>